<sequence>MKKLTSILSLIVLVILAIWQYFTDTTKTKHQSSSPVIEQTKQTKVSEPKFEPKFEPQFETKRTDIEKSAVKNPDVFANYDVIMRNDHIGQNAKAPVDYYMLALSWSPGFCDIQREKYGDQLPYSSQYQCGNNRTFGWVVHGLWPQNANARAVSDHPRFCKGDLPALPKGLLAQYLAISPGEKLLQGEWEKHGSCAFDSAQQYFAKEQELFNALKLPNQKLSRDELFGWMKQHNPQLKNAYLRASRNELFICYDKKWQVMNCQSK</sequence>
<accession>A0A2S9S7G3</accession>
<dbReference type="PROSITE" id="PS00530">
    <property type="entry name" value="RNASE_T2_1"/>
    <property type="match status" value="1"/>
</dbReference>
<dbReference type="PANTHER" id="PTHR11240:SF22">
    <property type="entry name" value="RIBONUCLEASE T2"/>
    <property type="match status" value="1"/>
</dbReference>
<dbReference type="KEGG" id="hih:NF38_02445"/>
<reference evidence="4" key="1">
    <citation type="submission" date="2018-08" db="EMBL/GenBank/DDBJ databases">
        <title>Antagonistic pleiotropy in the bifunctional surface protein FadL/P1 during adaptation of Haemophilus influenzae to chronic lung infection associated with COPD.</title>
        <authorList>
            <person name="Moleres J."/>
            <person name="Ehrlich R."/>
        </authorList>
    </citation>
    <scope>NUCLEOTIDE SEQUENCE [LARGE SCALE GENOMIC DNA]</scope>
    <source>
        <strain evidence="4">P668-6062</strain>
    </source>
</reference>
<evidence type="ECO:0000313" key="3">
    <source>
        <dbReference type="EMBL" id="CAH0448711.1"/>
    </source>
</evidence>
<proteinExistence type="inferred from homology"/>
<dbReference type="RefSeq" id="WP_006995195.1">
    <property type="nucleotide sequence ID" value="NZ_AP018764.1"/>
</dbReference>
<dbReference type="GO" id="GO:0003723">
    <property type="term" value="F:RNA binding"/>
    <property type="evidence" value="ECO:0007669"/>
    <property type="project" value="InterPro"/>
</dbReference>
<organism evidence="4">
    <name type="scientific">Haemophilus influenzae</name>
    <dbReference type="NCBI Taxonomy" id="727"/>
    <lineage>
        <taxon>Bacteria</taxon>
        <taxon>Pseudomonadati</taxon>
        <taxon>Pseudomonadota</taxon>
        <taxon>Gammaproteobacteria</taxon>
        <taxon>Pasteurellales</taxon>
        <taxon>Pasteurellaceae</taxon>
        <taxon>Haemophilus</taxon>
    </lineage>
</organism>
<dbReference type="GO" id="GO:0033897">
    <property type="term" value="F:ribonuclease T2 activity"/>
    <property type="evidence" value="ECO:0007669"/>
    <property type="project" value="InterPro"/>
</dbReference>
<name>A0A2S9S7G3_HAEIF</name>
<dbReference type="GeneID" id="93219535"/>
<comment type="similarity">
    <text evidence="1 2">Belongs to the RNase T2 family.</text>
</comment>
<dbReference type="Gene3D" id="3.90.730.10">
    <property type="entry name" value="Ribonuclease T2-like"/>
    <property type="match status" value="1"/>
</dbReference>
<dbReference type="GO" id="GO:0006401">
    <property type="term" value="P:RNA catabolic process"/>
    <property type="evidence" value="ECO:0007669"/>
    <property type="project" value="UniProtKB-ARBA"/>
</dbReference>
<dbReference type="EMBL" id="OV040584">
    <property type="protein sequence ID" value="CAH0448711.1"/>
    <property type="molecule type" value="Genomic_DNA"/>
</dbReference>
<evidence type="ECO:0000256" key="1">
    <source>
        <dbReference type="ARBA" id="ARBA00007469"/>
    </source>
</evidence>
<reference evidence="5" key="2">
    <citation type="submission" date="2021-11" db="EMBL/GenBank/DDBJ databases">
        <authorList>
            <person name="Riesbeck K."/>
        </authorList>
    </citation>
    <scope>NUCLEOTIDE SEQUENCE [LARGE SCALE GENOMIC DNA]</scope>
</reference>
<dbReference type="Pfam" id="PF00445">
    <property type="entry name" value="Ribonuclease_T2"/>
    <property type="match status" value="1"/>
</dbReference>
<dbReference type="AlphaFoldDB" id="A0A2S9S7G3"/>
<dbReference type="Proteomes" id="UP000837924">
    <property type="component" value="Chromosome"/>
</dbReference>
<dbReference type="KEGG" id="hix:NTHI723_01168"/>
<evidence type="ECO:0000313" key="5">
    <source>
        <dbReference type="Proteomes" id="UP000837924"/>
    </source>
</evidence>
<dbReference type="SUPFAM" id="SSF55895">
    <property type="entry name" value="Ribonuclease Rh-like"/>
    <property type="match status" value="1"/>
</dbReference>
<dbReference type="PANTHER" id="PTHR11240">
    <property type="entry name" value="RIBONUCLEASE T2"/>
    <property type="match status" value="1"/>
</dbReference>
<gene>
    <name evidence="4" type="ORF">CH627_02480</name>
    <name evidence="3" type="ORF">KRLU271_LOCUS467</name>
</gene>
<dbReference type="InterPro" id="IPR001568">
    <property type="entry name" value="RNase_T2-like"/>
</dbReference>
<evidence type="ECO:0000313" key="4">
    <source>
        <dbReference type="EMBL" id="RFN64299.1"/>
    </source>
</evidence>
<dbReference type="InterPro" id="IPR018188">
    <property type="entry name" value="RNase_T2_His_AS_1"/>
</dbReference>
<dbReference type="EMBL" id="QVJI01000003">
    <property type="protein sequence ID" value="RFN64299.1"/>
    <property type="molecule type" value="Genomic_DNA"/>
</dbReference>
<protein>
    <submittedName>
        <fullName evidence="4">Ribonuclease HI</fullName>
    </submittedName>
</protein>
<dbReference type="InterPro" id="IPR036430">
    <property type="entry name" value="RNase_T2-like_sf"/>
</dbReference>
<evidence type="ECO:0000256" key="2">
    <source>
        <dbReference type="RuleBase" id="RU004328"/>
    </source>
</evidence>
<dbReference type="InterPro" id="IPR033130">
    <property type="entry name" value="RNase_T2_His_AS_2"/>
</dbReference>
<dbReference type="PROSITE" id="PS00531">
    <property type="entry name" value="RNASE_T2_2"/>
    <property type="match status" value="1"/>
</dbReference>
<reference evidence="3" key="3">
    <citation type="submission" date="2024-01" db="EMBL/GenBank/DDBJ databases">
        <authorList>
            <person name="Riesbeck K."/>
        </authorList>
    </citation>
    <scope>NUCLEOTIDE SEQUENCE</scope>
    <source>
        <strain evidence="3">KR271</strain>
    </source>
</reference>